<evidence type="ECO:0000256" key="1">
    <source>
        <dbReference type="ARBA" id="ARBA00023012"/>
    </source>
</evidence>
<keyword evidence="2" id="KW-0597">Phosphoprotein</keyword>
<reference evidence="5" key="1">
    <citation type="journal article" date="2019" name="Int. J. Syst. Evol. Microbiol.">
        <title>The Global Catalogue of Microorganisms (GCM) 10K type strain sequencing project: providing services to taxonomists for standard genome sequencing and annotation.</title>
        <authorList>
            <consortium name="The Broad Institute Genomics Platform"/>
            <consortium name="The Broad Institute Genome Sequencing Center for Infectious Disease"/>
            <person name="Wu L."/>
            <person name="Ma J."/>
        </authorList>
    </citation>
    <scope>NUCLEOTIDE SEQUENCE [LARGE SCALE GENOMIC DNA]</scope>
    <source>
        <strain evidence="5">CCUG 60525</strain>
    </source>
</reference>
<name>A0ABW3KF02_9GAMM</name>
<proteinExistence type="predicted"/>
<sequence>MIDWQTLQEKLPLLDEYHLQRMEQELGPSVFARLLRLFIEDGQQLGKTLELAFLDHSWAQMALSCHSLKSACGSYGALRCQYLSEKLEQSCNQQDEVTIGQQYKAWQSALAATLVAAQDRLK</sequence>
<feature type="modified residue" description="Phosphohistidine" evidence="2">
    <location>
        <position position="66"/>
    </location>
</feature>
<comment type="caution">
    <text evidence="4">The sequence shown here is derived from an EMBL/GenBank/DDBJ whole genome shotgun (WGS) entry which is preliminary data.</text>
</comment>
<dbReference type="EMBL" id="JBHTJS010000011">
    <property type="protein sequence ID" value="MFD1007397.1"/>
    <property type="molecule type" value="Genomic_DNA"/>
</dbReference>
<gene>
    <name evidence="4" type="ORF">ACFQ1C_04390</name>
</gene>
<evidence type="ECO:0000313" key="5">
    <source>
        <dbReference type="Proteomes" id="UP001597048"/>
    </source>
</evidence>
<dbReference type="SUPFAM" id="SSF47226">
    <property type="entry name" value="Histidine-containing phosphotransfer domain, HPT domain"/>
    <property type="match status" value="1"/>
</dbReference>
<dbReference type="Pfam" id="PF01627">
    <property type="entry name" value="Hpt"/>
    <property type="match status" value="1"/>
</dbReference>
<accession>A0ABW3KF02</accession>
<dbReference type="InterPro" id="IPR008207">
    <property type="entry name" value="Sig_transdc_His_kin_Hpt_dom"/>
</dbReference>
<protein>
    <submittedName>
        <fullName evidence="4">Hpt domain-containing protein</fullName>
    </submittedName>
</protein>
<dbReference type="InterPro" id="IPR036641">
    <property type="entry name" value="HPT_dom_sf"/>
</dbReference>
<organism evidence="4 5">
    <name type="scientific">Oceanisphaera ostreae</name>
    <dbReference type="NCBI Taxonomy" id="914151"/>
    <lineage>
        <taxon>Bacteria</taxon>
        <taxon>Pseudomonadati</taxon>
        <taxon>Pseudomonadota</taxon>
        <taxon>Gammaproteobacteria</taxon>
        <taxon>Aeromonadales</taxon>
        <taxon>Aeromonadaceae</taxon>
        <taxon>Oceanisphaera</taxon>
    </lineage>
</organism>
<feature type="domain" description="HPt" evidence="3">
    <location>
        <begin position="27"/>
        <end position="122"/>
    </location>
</feature>
<keyword evidence="1" id="KW-0902">Two-component regulatory system</keyword>
<evidence type="ECO:0000313" key="4">
    <source>
        <dbReference type="EMBL" id="MFD1007397.1"/>
    </source>
</evidence>
<dbReference type="Gene3D" id="1.20.120.160">
    <property type="entry name" value="HPT domain"/>
    <property type="match status" value="1"/>
</dbReference>
<dbReference type="PROSITE" id="PS50894">
    <property type="entry name" value="HPT"/>
    <property type="match status" value="1"/>
</dbReference>
<dbReference type="RefSeq" id="WP_379557319.1">
    <property type="nucleotide sequence ID" value="NZ_JBHTJS010000011.1"/>
</dbReference>
<keyword evidence="5" id="KW-1185">Reference proteome</keyword>
<evidence type="ECO:0000256" key="2">
    <source>
        <dbReference type="PROSITE-ProRule" id="PRU00110"/>
    </source>
</evidence>
<dbReference type="Proteomes" id="UP001597048">
    <property type="component" value="Unassembled WGS sequence"/>
</dbReference>
<evidence type="ECO:0000259" key="3">
    <source>
        <dbReference type="PROSITE" id="PS50894"/>
    </source>
</evidence>